<dbReference type="Proteomes" id="UP000574390">
    <property type="component" value="Unassembled WGS sequence"/>
</dbReference>
<gene>
    <name evidence="3" type="ORF">FOZ62_006405</name>
    <name evidence="2" type="ORF">FOZ63_006312</name>
</gene>
<dbReference type="SUPFAM" id="SSF53098">
    <property type="entry name" value="Ribonuclease H-like"/>
    <property type="match status" value="1"/>
</dbReference>
<sequence length="343" mass="37946">GLLRDMLLRDVHRGHGHCGVDYMCGKVGQGFHAERLRSAAVSVRQHCVFCARFCATFPKNWNVPCGGPLFDISSLMKLPAYSVVGIDYVSLAPKVKALVCVCAATRHCTLLYTPREDSRCSLDALRELSLMFGRPLCVFSDRAAYFRSSSFLDGLKKLGIQSVHLASRSPYEGSLYERRNLEVRRLLRFFGELPSLRRLLATFDSTSVADVASLRSRPLGISSVSEEVNIICPDSLCFGYIRRTDRLTEPLFELSPGLSRGEDDDSDVDLVLESAPVRQGASGFLPTGALGAPPRRLSAVRNSFLSFHFQWLKDRSTRNARGGSRGRVGLVSFVADELVFVKS</sequence>
<dbReference type="GO" id="GO:0003676">
    <property type="term" value="F:nucleic acid binding"/>
    <property type="evidence" value="ECO:0007669"/>
    <property type="project" value="InterPro"/>
</dbReference>
<dbReference type="OMA" id="MCGKVGQ"/>
<dbReference type="InterPro" id="IPR036397">
    <property type="entry name" value="RNaseH_sf"/>
</dbReference>
<dbReference type="Gene3D" id="3.30.420.10">
    <property type="entry name" value="Ribonuclease H-like superfamily/Ribonuclease H"/>
    <property type="match status" value="1"/>
</dbReference>
<feature type="non-terminal residue" evidence="3">
    <location>
        <position position="1"/>
    </location>
</feature>
<proteinExistence type="predicted"/>
<evidence type="ECO:0000313" key="2">
    <source>
        <dbReference type="EMBL" id="KAF4737915.1"/>
    </source>
</evidence>
<dbReference type="Proteomes" id="UP000553632">
    <property type="component" value="Unassembled WGS sequence"/>
</dbReference>
<dbReference type="AlphaFoldDB" id="A0A7J6TNB5"/>
<dbReference type="EMBL" id="JABANO010014828">
    <property type="protein sequence ID" value="KAF4737915.1"/>
    <property type="molecule type" value="Genomic_DNA"/>
</dbReference>
<accession>A0A7J6TNB5</accession>
<feature type="non-terminal residue" evidence="3">
    <location>
        <position position="343"/>
    </location>
</feature>
<dbReference type="EMBL" id="JABANM010005893">
    <property type="protein sequence ID" value="KAF4746819.1"/>
    <property type="molecule type" value="Genomic_DNA"/>
</dbReference>
<dbReference type="PROSITE" id="PS50994">
    <property type="entry name" value="INTEGRASE"/>
    <property type="match status" value="1"/>
</dbReference>
<feature type="domain" description="Integrase catalytic" evidence="1">
    <location>
        <begin position="75"/>
        <end position="241"/>
    </location>
</feature>
<evidence type="ECO:0000313" key="5">
    <source>
        <dbReference type="Proteomes" id="UP000574390"/>
    </source>
</evidence>
<dbReference type="InterPro" id="IPR012337">
    <property type="entry name" value="RNaseH-like_sf"/>
</dbReference>
<comment type="caution">
    <text evidence="3">The sequence shown here is derived from an EMBL/GenBank/DDBJ whole genome shotgun (WGS) entry which is preliminary data.</text>
</comment>
<evidence type="ECO:0000259" key="1">
    <source>
        <dbReference type="PROSITE" id="PS50994"/>
    </source>
</evidence>
<name>A0A7J6TNB5_PEROL</name>
<dbReference type="InterPro" id="IPR001584">
    <property type="entry name" value="Integrase_cat-core"/>
</dbReference>
<keyword evidence="4" id="KW-1185">Reference proteome</keyword>
<reference evidence="4 5" key="1">
    <citation type="submission" date="2020-04" db="EMBL/GenBank/DDBJ databases">
        <title>Perkinsus olseni comparative genomics.</title>
        <authorList>
            <person name="Bogema D.R."/>
        </authorList>
    </citation>
    <scope>NUCLEOTIDE SEQUENCE [LARGE SCALE GENOMIC DNA]</scope>
    <source>
        <strain evidence="3">ATCC PRA-205</strain>
        <strain evidence="2 4">ATCC PRA-207</strain>
    </source>
</reference>
<organism evidence="3 5">
    <name type="scientific">Perkinsus olseni</name>
    <name type="common">Perkinsus atlanticus</name>
    <dbReference type="NCBI Taxonomy" id="32597"/>
    <lineage>
        <taxon>Eukaryota</taxon>
        <taxon>Sar</taxon>
        <taxon>Alveolata</taxon>
        <taxon>Perkinsozoa</taxon>
        <taxon>Perkinsea</taxon>
        <taxon>Perkinsida</taxon>
        <taxon>Perkinsidae</taxon>
        <taxon>Perkinsus</taxon>
    </lineage>
</organism>
<dbReference type="GO" id="GO:0015074">
    <property type="term" value="P:DNA integration"/>
    <property type="evidence" value="ECO:0007669"/>
    <property type="project" value="InterPro"/>
</dbReference>
<evidence type="ECO:0000313" key="3">
    <source>
        <dbReference type="EMBL" id="KAF4746819.1"/>
    </source>
</evidence>
<evidence type="ECO:0000313" key="4">
    <source>
        <dbReference type="Proteomes" id="UP000553632"/>
    </source>
</evidence>
<protein>
    <recommendedName>
        <fullName evidence="1">Integrase catalytic domain-containing protein</fullName>
    </recommendedName>
</protein>